<keyword evidence="4" id="KW-1185">Reference proteome</keyword>
<dbReference type="PANTHER" id="PTHR31672:SF13">
    <property type="entry name" value="F-BOX PROTEIN CPR30-LIKE"/>
    <property type="match status" value="1"/>
</dbReference>
<dbReference type="InterPro" id="IPR001810">
    <property type="entry name" value="F-box_dom"/>
</dbReference>
<name>A0AA88RJY1_9ASTE</name>
<feature type="domain" description="F-box" evidence="2">
    <location>
        <begin position="42"/>
        <end position="87"/>
    </location>
</feature>
<dbReference type="SUPFAM" id="SSF81383">
    <property type="entry name" value="F-box domain"/>
    <property type="match status" value="1"/>
</dbReference>
<gene>
    <name evidence="3" type="ORF">RJ640_024892</name>
</gene>
<accession>A0AA88RJY1</accession>
<dbReference type="Pfam" id="PF07734">
    <property type="entry name" value="FBA_1"/>
    <property type="match status" value="1"/>
</dbReference>
<dbReference type="Proteomes" id="UP001187471">
    <property type="component" value="Unassembled WGS sequence"/>
</dbReference>
<dbReference type="EMBL" id="JAVXUO010001019">
    <property type="protein sequence ID" value="KAK2986994.1"/>
    <property type="molecule type" value="Genomic_DNA"/>
</dbReference>
<dbReference type="PANTHER" id="PTHR31672">
    <property type="entry name" value="BNACNNG10540D PROTEIN"/>
    <property type="match status" value="1"/>
</dbReference>
<dbReference type="InterPro" id="IPR036047">
    <property type="entry name" value="F-box-like_dom_sf"/>
</dbReference>
<dbReference type="InterPro" id="IPR006527">
    <property type="entry name" value="F-box-assoc_dom_typ1"/>
</dbReference>
<dbReference type="AlphaFoldDB" id="A0AA88RJY1"/>
<dbReference type="Pfam" id="PF00646">
    <property type="entry name" value="F-box"/>
    <property type="match status" value="1"/>
</dbReference>
<dbReference type="NCBIfam" id="TIGR01640">
    <property type="entry name" value="F_box_assoc_1"/>
    <property type="match status" value="1"/>
</dbReference>
<evidence type="ECO:0000256" key="1">
    <source>
        <dbReference type="SAM" id="MobiDB-lite"/>
    </source>
</evidence>
<sequence>MAVHRCKRGAQDASTVEKSGNMTKKMKTNIGNETTAMTRGVHFGVLELPVQLQYDILSRLPLKTIVSCRCVCRAFLNLVTDTYFAEVHLAKAPTTTASLIVQESCGPSMHMLEFEENLSTSASSTEYRPCHHNSAQTPHNPPTKSHVLLSSLIRGEMTLIGSCNGFLCLYRTSQKPVYYICNPILNEYTVLPHLTPSTSQYTYLNYSGFGFCLRTKQYKVIRFMCFTSLDPIVGSTLRTVAEIHTLGTESWRSIGDVPCPRGWGPLDPFLNGALHWITRSDSPFDLLCSFDLETERFQPLPPPTQFDADYMKKISWITVGSRGGCLCICCVFEDVEFMVWVMKDYGLKESWIKLFYIDIKFYCGVKVNDFHQPIKFSHNGDLWLVSCSNSLVSYSPTKRTFRDINNLGPSKIEVIGHVPSFMSLKDAVTCKSLEVKNFKWNTSGDCLTAEICVSGNFDARLEQMSSKDSEKNCNSWNVNQEIKLFSRTGIAGLEGI</sequence>
<evidence type="ECO:0000313" key="3">
    <source>
        <dbReference type="EMBL" id="KAK2986994.1"/>
    </source>
</evidence>
<dbReference type="InterPro" id="IPR050796">
    <property type="entry name" value="SCF_F-box_component"/>
</dbReference>
<dbReference type="SMART" id="SM00256">
    <property type="entry name" value="FBOX"/>
    <property type="match status" value="1"/>
</dbReference>
<reference evidence="3" key="1">
    <citation type="submission" date="2022-12" db="EMBL/GenBank/DDBJ databases">
        <title>Draft genome assemblies for two species of Escallonia (Escalloniales).</title>
        <authorList>
            <person name="Chanderbali A."/>
            <person name="Dervinis C."/>
            <person name="Anghel I."/>
            <person name="Soltis D."/>
            <person name="Soltis P."/>
            <person name="Zapata F."/>
        </authorList>
    </citation>
    <scope>NUCLEOTIDE SEQUENCE</scope>
    <source>
        <strain evidence="3">UCBG92.1500</strain>
        <tissue evidence="3">Leaf</tissue>
    </source>
</reference>
<organism evidence="3 4">
    <name type="scientific">Escallonia rubra</name>
    <dbReference type="NCBI Taxonomy" id="112253"/>
    <lineage>
        <taxon>Eukaryota</taxon>
        <taxon>Viridiplantae</taxon>
        <taxon>Streptophyta</taxon>
        <taxon>Embryophyta</taxon>
        <taxon>Tracheophyta</taxon>
        <taxon>Spermatophyta</taxon>
        <taxon>Magnoliopsida</taxon>
        <taxon>eudicotyledons</taxon>
        <taxon>Gunneridae</taxon>
        <taxon>Pentapetalae</taxon>
        <taxon>asterids</taxon>
        <taxon>campanulids</taxon>
        <taxon>Escalloniales</taxon>
        <taxon>Escalloniaceae</taxon>
        <taxon>Escallonia</taxon>
    </lineage>
</organism>
<dbReference type="PROSITE" id="PS50181">
    <property type="entry name" value="FBOX"/>
    <property type="match status" value="1"/>
</dbReference>
<feature type="region of interest" description="Disordered" evidence="1">
    <location>
        <begin position="124"/>
        <end position="143"/>
    </location>
</feature>
<protein>
    <recommendedName>
        <fullName evidence="2">F-box domain-containing protein</fullName>
    </recommendedName>
</protein>
<dbReference type="InterPro" id="IPR017451">
    <property type="entry name" value="F-box-assoc_interact_dom"/>
</dbReference>
<dbReference type="Gene3D" id="1.20.1280.50">
    <property type="match status" value="1"/>
</dbReference>
<proteinExistence type="predicted"/>
<evidence type="ECO:0000259" key="2">
    <source>
        <dbReference type="PROSITE" id="PS50181"/>
    </source>
</evidence>
<comment type="caution">
    <text evidence="3">The sequence shown here is derived from an EMBL/GenBank/DDBJ whole genome shotgun (WGS) entry which is preliminary data.</text>
</comment>
<evidence type="ECO:0000313" key="4">
    <source>
        <dbReference type="Proteomes" id="UP001187471"/>
    </source>
</evidence>